<sequence length="307" mass="33571">MPTQQVNSMAQHPADLAESINKPRITRKTKTEKTAWVVLAVVAVVIAHTLISNPNFEWATVGRYFFGFPVLKGLLLTIILTIVSMALGTLIGLVLAVLKIMNITPITILVDLYLTFFRGTPILVQLIFWFNIAALFPDLFLGIPFTGIGWEINVNAIMTPLVAAVIGLSLNEGAYTAENIRGGFLSVGKGQLEAADSLGFSEWTKITRIIIPQSLPTIIPATGNRLIGMFKETTLVSVLGVADLLQSVQLIYSRNYETIPLLIVACLWYLIITLALSYPQKKIEDRYSKHKNSGGKVTATSEGVKLG</sequence>
<dbReference type="EMBL" id="QNSB01000012">
    <property type="protein sequence ID" value="RBP69492.1"/>
    <property type="molecule type" value="Genomic_DNA"/>
</dbReference>
<dbReference type="CDD" id="cd06261">
    <property type="entry name" value="TM_PBP2"/>
    <property type="match status" value="1"/>
</dbReference>
<evidence type="ECO:0000256" key="3">
    <source>
        <dbReference type="ARBA" id="ARBA00022475"/>
    </source>
</evidence>
<dbReference type="Proteomes" id="UP000253509">
    <property type="component" value="Unassembled WGS sequence"/>
</dbReference>
<organism evidence="10 11">
    <name type="scientific">Brevibacterium celere</name>
    <dbReference type="NCBI Taxonomy" id="225845"/>
    <lineage>
        <taxon>Bacteria</taxon>
        <taxon>Bacillati</taxon>
        <taxon>Actinomycetota</taxon>
        <taxon>Actinomycetes</taxon>
        <taxon>Micrococcales</taxon>
        <taxon>Brevibacteriaceae</taxon>
        <taxon>Brevibacterium</taxon>
    </lineage>
</organism>
<feature type="transmembrane region" description="Helical" evidence="8">
    <location>
        <begin position="258"/>
        <end position="278"/>
    </location>
</feature>
<dbReference type="AlphaFoldDB" id="A0A366IGT1"/>
<keyword evidence="6 8" id="KW-1133">Transmembrane helix</keyword>
<dbReference type="PROSITE" id="PS50928">
    <property type="entry name" value="ABC_TM1"/>
    <property type="match status" value="1"/>
</dbReference>
<dbReference type="InterPro" id="IPR043429">
    <property type="entry name" value="ArtM/GltK/GlnP/TcyL/YhdX-like"/>
</dbReference>
<accession>A0A366IGT1</accession>
<name>A0A366IGT1_9MICO</name>
<keyword evidence="3" id="KW-1003">Cell membrane</keyword>
<dbReference type="GO" id="GO:0022857">
    <property type="term" value="F:transmembrane transporter activity"/>
    <property type="evidence" value="ECO:0007669"/>
    <property type="project" value="InterPro"/>
</dbReference>
<comment type="subcellular location">
    <subcellularLocation>
        <location evidence="1 8">Cell membrane</location>
        <topology evidence="1 8">Multi-pass membrane protein</topology>
    </subcellularLocation>
</comment>
<dbReference type="InterPro" id="IPR000515">
    <property type="entry name" value="MetI-like"/>
</dbReference>
<dbReference type="InterPro" id="IPR010065">
    <property type="entry name" value="AA_ABC_transptr_permease_3TM"/>
</dbReference>
<evidence type="ECO:0000256" key="2">
    <source>
        <dbReference type="ARBA" id="ARBA00022448"/>
    </source>
</evidence>
<proteinExistence type="inferred from homology"/>
<dbReference type="Gene3D" id="1.10.3720.10">
    <property type="entry name" value="MetI-like"/>
    <property type="match status" value="1"/>
</dbReference>
<evidence type="ECO:0000256" key="8">
    <source>
        <dbReference type="RuleBase" id="RU363032"/>
    </source>
</evidence>
<dbReference type="PANTHER" id="PTHR30614">
    <property type="entry name" value="MEMBRANE COMPONENT OF AMINO ACID ABC TRANSPORTER"/>
    <property type="match status" value="1"/>
</dbReference>
<comment type="caution">
    <text evidence="10">The sequence shown here is derived from an EMBL/GenBank/DDBJ whole genome shotgun (WGS) entry which is preliminary data.</text>
</comment>
<dbReference type="InterPro" id="IPR035906">
    <property type="entry name" value="MetI-like_sf"/>
</dbReference>
<dbReference type="SUPFAM" id="SSF161098">
    <property type="entry name" value="MetI-like"/>
    <property type="match status" value="1"/>
</dbReference>
<keyword evidence="4 8" id="KW-0812">Transmembrane</keyword>
<dbReference type="PANTHER" id="PTHR30614:SF0">
    <property type="entry name" value="L-CYSTINE TRANSPORT SYSTEM PERMEASE PROTEIN TCYL"/>
    <property type="match status" value="1"/>
</dbReference>
<evidence type="ECO:0000256" key="7">
    <source>
        <dbReference type="ARBA" id="ARBA00023136"/>
    </source>
</evidence>
<keyword evidence="7 8" id="KW-0472">Membrane</keyword>
<evidence type="ECO:0000313" key="11">
    <source>
        <dbReference type="Proteomes" id="UP000253509"/>
    </source>
</evidence>
<evidence type="ECO:0000259" key="9">
    <source>
        <dbReference type="PROSITE" id="PS50928"/>
    </source>
</evidence>
<dbReference type="NCBIfam" id="TIGR01726">
    <property type="entry name" value="HEQRo_perm_3TM"/>
    <property type="match status" value="1"/>
</dbReference>
<evidence type="ECO:0000256" key="6">
    <source>
        <dbReference type="ARBA" id="ARBA00022989"/>
    </source>
</evidence>
<evidence type="ECO:0000256" key="5">
    <source>
        <dbReference type="ARBA" id="ARBA00022970"/>
    </source>
</evidence>
<dbReference type="Pfam" id="PF00528">
    <property type="entry name" value="BPD_transp_1"/>
    <property type="match status" value="1"/>
</dbReference>
<gene>
    <name evidence="10" type="ORF">DFO65_11226</name>
</gene>
<keyword evidence="11" id="KW-1185">Reference proteome</keyword>
<comment type="similarity">
    <text evidence="8">Belongs to the binding-protein-dependent transport system permease family.</text>
</comment>
<protein>
    <submittedName>
        <fullName evidence="10">Amino acid ABC transporter membrane protein (PAAT family)</fullName>
    </submittedName>
</protein>
<keyword evidence="5" id="KW-0029">Amino-acid transport</keyword>
<dbReference type="GO" id="GO:0043190">
    <property type="term" value="C:ATP-binding cassette (ABC) transporter complex"/>
    <property type="evidence" value="ECO:0007669"/>
    <property type="project" value="InterPro"/>
</dbReference>
<reference evidence="10 11" key="1">
    <citation type="submission" date="2018-06" db="EMBL/GenBank/DDBJ databases">
        <title>Freshwater and sediment microbial communities from various areas in North America, analyzing microbe dynamics in response to fracking.</title>
        <authorList>
            <person name="Lamendella R."/>
        </authorList>
    </citation>
    <scope>NUCLEOTIDE SEQUENCE [LARGE SCALE GENOMIC DNA]</scope>
    <source>
        <strain evidence="10 11">3b_TX</strain>
    </source>
</reference>
<keyword evidence="2 8" id="KW-0813">Transport</keyword>
<evidence type="ECO:0000256" key="4">
    <source>
        <dbReference type="ARBA" id="ARBA00022692"/>
    </source>
</evidence>
<feature type="domain" description="ABC transmembrane type-1" evidence="9">
    <location>
        <begin position="74"/>
        <end position="280"/>
    </location>
</feature>
<feature type="transmembrane region" description="Helical" evidence="8">
    <location>
        <begin position="34"/>
        <end position="53"/>
    </location>
</feature>
<dbReference type="GO" id="GO:0006865">
    <property type="term" value="P:amino acid transport"/>
    <property type="evidence" value="ECO:0007669"/>
    <property type="project" value="UniProtKB-KW"/>
</dbReference>
<evidence type="ECO:0000256" key="1">
    <source>
        <dbReference type="ARBA" id="ARBA00004651"/>
    </source>
</evidence>
<evidence type="ECO:0000313" key="10">
    <source>
        <dbReference type="EMBL" id="RBP69492.1"/>
    </source>
</evidence>